<dbReference type="PANTHER" id="PTHR10491">
    <property type="entry name" value="DTDP-4-DEHYDRORHAMNOSE REDUCTASE"/>
    <property type="match status" value="1"/>
</dbReference>
<evidence type="ECO:0000256" key="2">
    <source>
        <dbReference type="ARBA" id="ARBA00010944"/>
    </source>
</evidence>
<evidence type="ECO:0000256" key="5">
    <source>
        <dbReference type="ARBA" id="ARBA00048200"/>
    </source>
</evidence>
<dbReference type="RefSeq" id="WP_290207935.1">
    <property type="nucleotide sequence ID" value="NZ_JASDDK010000015.1"/>
</dbReference>
<comment type="caution">
    <text evidence="8">The sequence shown here is derived from an EMBL/GenBank/DDBJ whole genome shotgun (WGS) entry which is preliminary data.</text>
</comment>
<dbReference type="Gene3D" id="3.40.50.720">
    <property type="entry name" value="NAD(P)-binding Rossmann-like Domain"/>
    <property type="match status" value="1"/>
</dbReference>
<evidence type="ECO:0000313" key="9">
    <source>
        <dbReference type="Proteomes" id="UP001231197"/>
    </source>
</evidence>
<dbReference type="EC" id="1.1.1.133" evidence="3 6"/>
<dbReference type="PANTHER" id="PTHR10491:SF4">
    <property type="entry name" value="METHIONINE ADENOSYLTRANSFERASE 2 SUBUNIT BETA"/>
    <property type="match status" value="1"/>
</dbReference>
<accession>A0ABT7ZZ01</accession>
<dbReference type="SUPFAM" id="SSF51735">
    <property type="entry name" value="NAD(P)-binding Rossmann-fold domains"/>
    <property type="match status" value="1"/>
</dbReference>
<evidence type="ECO:0000256" key="1">
    <source>
        <dbReference type="ARBA" id="ARBA00004781"/>
    </source>
</evidence>
<dbReference type="EMBL" id="JASDDK010000015">
    <property type="protein sequence ID" value="MDN3494233.1"/>
    <property type="molecule type" value="Genomic_DNA"/>
</dbReference>
<sequence>MKKDNEQKHRILILGASGYIGNAIYKELGPYFKTFGTYRIPRKAFDNNNQFFQYNVEEDDVYEILEATKPSIIISALRGDFNAQVIAHQHIAEYVAITNSKLIFLSSANVFDAYSQYPSYELDKTLSHSIYGHFKIKIENLLLRMPKMKVAIIRLPMVFGVGSPRVQELKDAITENEAVEVFPNLIMNVTLDKKITQQIHYIINRNKYGVFHLGSTDLVHHDEFIKEISAVITDKKVVFKQVFTTNDDRYLAVLPKFNKLPKHLQITSDTVLEELDK</sequence>
<dbReference type="InterPro" id="IPR036291">
    <property type="entry name" value="NAD(P)-bd_dom_sf"/>
</dbReference>
<dbReference type="InterPro" id="IPR005913">
    <property type="entry name" value="dTDP_dehydrorham_reduct"/>
</dbReference>
<protein>
    <recommendedName>
        <fullName evidence="4 6">dTDP-4-dehydrorhamnose reductase</fullName>
        <ecNumber evidence="3 6">1.1.1.133</ecNumber>
    </recommendedName>
</protein>
<proteinExistence type="inferred from homology"/>
<name>A0ABT7ZZ01_9FLAO</name>
<dbReference type="Pfam" id="PF04321">
    <property type="entry name" value="RmlD_sub_bind"/>
    <property type="match status" value="1"/>
</dbReference>
<dbReference type="InterPro" id="IPR029903">
    <property type="entry name" value="RmlD-like-bd"/>
</dbReference>
<comment type="similarity">
    <text evidence="2 6">Belongs to the dTDP-4-dehydrorhamnose reductase family.</text>
</comment>
<evidence type="ECO:0000259" key="7">
    <source>
        <dbReference type="Pfam" id="PF04321"/>
    </source>
</evidence>
<comment type="catalytic activity">
    <reaction evidence="5">
        <text>dTDP-beta-L-rhamnose + NADP(+) = dTDP-4-dehydro-beta-L-rhamnose + NADPH + H(+)</text>
        <dbReference type="Rhea" id="RHEA:21796"/>
        <dbReference type="ChEBI" id="CHEBI:15378"/>
        <dbReference type="ChEBI" id="CHEBI:57510"/>
        <dbReference type="ChEBI" id="CHEBI:57783"/>
        <dbReference type="ChEBI" id="CHEBI:58349"/>
        <dbReference type="ChEBI" id="CHEBI:62830"/>
        <dbReference type="EC" id="1.1.1.133"/>
    </reaction>
</comment>
<evidence type="ECO:0000256" key="4">
    <source>
        <dbReference type="ARBA" id="ARBA00017099"/>
    </source>
</evidence>
<keyword evidence="9" id="KW-1185">Reference proteome</keyword>
<comment type="pathway">
    <text evidence="1 6">Carbohydrate biosynthesis; dTDP-L-rhamnose biosynthesis.</text>
</comment>
<organism evidence="8 9">
    <name type="scientific">Winogradskyella bathintestinalis</name>
    <dbReference type="NCBI Taxonomy" id="3035208"/>
    <lineage>
        <taxon>Bacteria</taxon>
        <taxon>Pseudomonadati</taxon>
        <taxon>Bacteroidota</taxon>
        <taxon>Flavobacteriia</taxon>
        <taxon>Flavobacteriales</taxon>
        <taxon>Flavobacteriaceae</taxon>
        <taxon>Winogradskyella</taxon>
    </lineage>
</organism>
<reference evidence="8 9" key="1">
    <citation type="journal article" date="2023" name="Int. J. Syst. Evol. Microbiol.">
        <title>Winogradskyella bathintestinalis sp. nov., isolated from the intestine of the deep-sea loosejaw dragonfish, Malacosteus niger.</title>
        <authorList>
            <person name="Uniacke-Lowe S."/>
            <person name="Johnson C.N."/>
            <person name="Stanton C."/>
            <person name="Hill C."/>
            <person name="Ross P."/>
        </authorList>
    </citation>
    <scope>NUCLEOTIDE SEQUENCE [LARGE SCALE GENOMIC DNA]</scope>
    <source>
        <strain evidence="8 9">APC 3343</strain>
    </source>
</reference>
<evidence type="ECO:0000256" key="6">
    <source>
        <dbReference type="RuleBase" id="RU364082"/>
    </source>
</evidence>
<comment type="function">
    <text evidence="6">Catalyzes the reduction of dTDP-6-deoxy-L-lyxo-4-hexulose to yield dTDP-L-rhamnose.</text>
</comment>
<dbReference type="Proteomes" id="UP001231197">
    <property type="component" value="Unassembled WGS sequence"/>
</dbReference>
<keyword evidence="6" id="KW-0521">NADP</keyword>
<evidence type="ECO:0000313" key="8">
    <source>
        <dbReference type="EMBL" id="MDN3494233.1"/>
    </source>
</evidence>
<feature type="domain" description="RmlD-like substrate binding" evidence="7">
    <location>
        <begin position="10"/>
        <end position="235"/>
    </location>
</feature>
<evidence type="ECO:0000256" key="3">
    <source>
        <dbReference type="ARBA" id="ARBA00012929"/>
    </source>
</evidence>
<gene>
    <name evidence="8" type="ORF">QMA06_16045</name>
</gene>
<keyword evidence="6" id="KW-0560">Oxidoreductase</keyword>